<keyword evidence="3" id="KW-1185">Reference proteome</keyword>
<dbReference type="OrthoDB" id="4966516at2759"/>
<evidence type="ECO:0000313" key="2">
    <source>
        <dbReference type="EMBL" id="PTD08282.1"/>
    </source>
</evidence>
<sequence>MAPSTGQQLHLLAPRLRQPQPKHHGRPPRPLDPMAQQPLDDANSHWTVVQDKAHQAVTQWRRALREKVSGEVHQKHMKLTSIILMNSQLRLTVDSLGEGEEHMMLFYGFAADELMDMEDVRGVRMGKSVIKWIGEGQDAYPVLRNSRSRVE</sequence>
<reference evidence="2 3" key="1">
    <citation type="submission" date="2018-02" db="EMBL/GenBank/DDBJ databases">
        <title>Fusarium culmorum secondary metabolites in fungal-bacterial-plant interactions.</title>
        <authorList>
            <person name="Schmidt R."/>
        </authorList>
    </citation>
    <scope>NUCLEOTIDE SEQUENCE [LARGE SCALE GENOMIC DNA]</scope>
    <source>
        <strain evidence="2 3">PV</strain>
    </source>
</reference>
<evidence type="ECO:0000313" key="3">
    <source>
        <dbReference type="Proteomes" id="UP000241587"/>
    </source>
</evidence>
<dbReference type="Proteomes" id="UP000241587">
    <property type="component" value="Unassembled WGS sequence"/>
</dbReference>
<comment type="caution">
    <text evidence="2">The sequence shown here is derived from an EMBL/GenBank/DDBJ whole genome shotgun (WGS) entry which is preliminary data.</text>
</comment>
<accession>A0A2T4GXK5</accession>
<dbReference type="EMBL" id="PVEM01000006">
    <property type="protein sequence ID" value="PTD08282.1"/>
    <property type="molecule type" value="Genomic_DNA"/>
</dbReference>
<name>A0A2T4GXK5_FUSCU</name>
<protein>
    <submittedName>
        <fullName evidence="2">Uncharacterized protein</fullName>
    </submittedName>
</protein>
<evidence type="ECO:0000256" key="1">
    <source>
        <dbReference type="SAM" id="MobiDB-lite"/>
    </source>
</evidence>
<feature type="region of interest" description="Disordered" evidence="1">
    <location>
        <begin position="1"/>
        <end position="39"/>
    </location>
</feature>
<dbReference type="OMA" id="HMKLTSI"/>
<gene>
    <name evidence="2" type="ORF">FCULG_00006991</name>
</gene>
<organism evidence="2 3">
    <name type="scientific">Fusarium culmorum</name>
    <dbReference type="NCBI Taxonomy" id="5516"/>
    <lineage>
        <taxon>Eukaryota</taxon>
        <taxon>Fungi</taxon>
        <taxon>Dikarya</taxon>
        <taxon>Ascomycota</taxon>
        <taxon>Pezizomycotina</taxon>
        <taxon>Sordariomycetes</taxon>
        <taxon>Hypocreomycetidae</taxon>
        <taxon>Hypocreales</taxon>
        <taxon>Nectriaceae</taxon>
        <taxon>Fusarium</taxon>
    </lineage>
</organism>
<dbReference type="AlphaFoldDB" id="A0A2T4GXK5"/>
<proteinExistence type="predicted"/>